<keyword evidence="1" id="KW-0067">ATP-binding</keyword>
<dbReference type="Proteomes" id="UP000546252">
    <property type="component" value="Unassembled WGS sequence"/>
</dbReference>
<gene>
    <name evidence="3" type="ORF">AVL63_08200</name>
    <name evidence="4" type="ORF">HNR24_000051</name>
</gene>
<keyword evidence="5" id="KW-1185">Reference proteome</keyword>
<dbReference type="PROSITE" id="PS50975">
    <property type="entry name" value="ATP_GRASP"/>
    <property type="match status" value="1"/>
</dbReference>
<dbReference type="PANTHER" id="PTHR21621">
    <property type="entry name" value="RIBOSOMAL PROTEIN S6 MODIFICATION PROTEIN"/>
    <property type="match status" value="1"/>
</dbReference>
<dbReference type="AlphaFoldDB" id="A0A0W8IJV4"/>
<evidence type="ECO:0000313" key="5">
    <source>
        <dbReference type="Proteomes" id="UP000054023"/>
    </source>
</evidence>
<keyword evidence="1" id="KW-0547">Nucleotide-binding</keyword>
<reference evidence="5" key="2">
    <citation type="submission" date="2015-12" db="EMBL/GenBank/DDBJ databases">
        <authorList>
            <person name="Nair G.R."/>
            <person name="Kaur G."/>
            <person name="Mayilraj S."/>
        </authorList>
    </citation>
    <scope>NUCLEOTIDE SEQUENCE [LARGE SCALE GENOMIC DNA]</scope>
    <source>
        <strain evidence="5">CD08_7</strain>
    </source>
</reference>
<evidence type="ECO:0000259" key="2">
    <source>
        <dbReference type="PROSITE" id="PS50975"/>
    </source>
</evidence>
<evidence type="ECO:0000256" key="1">
    <source>
        <dbReference type="PROSITE-ProRule" id="PRU00409"/>
    </source>
</evidence>
<keyword evidence="4" id="KW-0436">Ligase</keyword>
<dbReference type="SUPFAM" id="SSF56059">
    <property type="entry name" value="Glutathione synthetase ATP-binding domain-like"/>
    <property type="match status" value="1"/>
</dbReference>
<reference evidence="4 6" key="3">
    <citation type="submission" date="2020-08" db="EMBL/GenBank/DDBJ databases">
        <title>Sequencing the genomes of 1000 actinobacteria strains.</title>
        <authorList>
            <person name="Klenk H.-P."/>
        </authorList>
    </citation>
    <scope>NUCLEOTIDE SEQUENCE [LARGE SCALE GENOMIC DNA]</scope>
    <source>
        <strain evidence="4 6">DSM 19081</strain>
    </source>
</reference>
<evidence type="ECO:0000313" key="4">
    <source>
        <dbReference type="EMBL" id="MBA8920118.1"/>
    </source>
</evidence>
<dbReference type="STRING" id="317018.AVL63_08200"/>
<dbReference type="OrthoDB" id="9803907at2"/>
<dbReference type="EMBL" id="LQBM01000001">
    <property type="protein sequence ID" value="KUG60367.1"/>
    <property type="molecule type" value="Genomic_DNA"/>
</dbReference>
<dbReference type="PANTHER" id="PTHR21621:SF0">
    <property type="entry name" value="BETA-CITRYLGLUTAMATE SYNTHASE B-RELATED"/>
    <property type="match status" value="1"/>
</dbReference>
<sequence length="333" mass="36582">MQRHDEAAQHLIEVGVGPTNFTNIVVAAEALERGITVRKSTSSRRMVLEHQGRMRTWSGGSTNHNSDLVKKIASYKDVASRLFRDLKISAPENAVFAVTEVERAWAWAAPFSRSVIKPHNGRQGQNVHAGLQTEAEFHAAFEKVAAKSSQVLVEEFYTGVEHRCLVVEGRLVAATRRRPASVLGDGVSSIAQLVTAKNRDRGPIHKDLVLDGDSREYLARHSLAPDSIPTAGERIYLRSTSNLHTGGDAVDATDELRAPEQELVERAARALPGLKIVGFDVLLPRGEADLHEPSILEINASPMVSMHHFPWSGQPRDAARHVVDSLFPRTARS</sequence>
<dbReference type="EC" id="6.3.2.29" evidence="4"/>
<evidence type="ECO:0000313" key="3">
    <source>
        <dbReference type="EMBL" id="KUG60367.1"/>
    </source>
</evidence>
<protein>
    <submittedName>
        <fullName evidence="4">Cyanophycin synthetase</fullName>
        <ecNumber evidence="4">6.3.2.29</ecNumber>
        <ecNumber evidence="4">6.3.2.30</ecNumber>
    </submittedName>
</protein>
<dbReference type="GO" id="GO:0071160">
    <property type="term" value="F:cyanophycin synthetase activity (L-aspartate-adding)"/>
    <property type="evidence" value="ECO:0007669"/>
    <property type="project" value="UniProtKB-EC"/>
</dbReference>
<dbReference type="EC" id="6.3.2.30" evidence="4"/>
<comment type="caution">
    <text evidence="3">The sequence shown here is derived from an EMBL/GenBank/DDBJ whole genome shotgun (WGS) entry which is preliminary data.</text>
</comment>
<organism evidence="3 5">
    <name type="scientific">Nesterenkonia jeotgali</name>
    <dbReference type="NCBI Taxonomy" id="317018"/>
    <lineage>
        <taxon>Bacteria</taxon>
        <taxon>Bacillati</taxon>
        <taxon>Actinomycetota</taxon>
        <taxon>Actinomycetes</taxon>
        <taxon>Micrococcales</taxon>
        <taxon>Micrococcaceae</taxon>
        <taxon>Nesterenkonia</taxon>
    </lineage>
</organism>
<dbReference type="Proteomes" id="UP000054023">
    <property type="component" value="Unassembled WGS sequence"/>
</dbReference>
<dbReference type="EMBL" id="JACJIH010000001">
    <property type="protein sequence ID" value="MBA8920118.1"/>
    <property type="molecule type" value="Genomic_DNA"/>
</dbReference>
<evidence type="ECO:0000313" key="6">
    <source>
        <dbReference type="Proteomes" id="UP000546252"/>
    </source>
</evidence>
<dbReference type="Gene3D" id="3.30.470.20">
    <property type="entry name" value="ATP-grasp fold, B domain"/>
    <property type="match status" value="2"/>
</dbReference>
<dbReference type="GO" id="GO:0005737">
    <property type="term" value="C:cytoplasm"/>
    <property type="evidence" value="ECO:0007669"/>
    <property type="project" value="TreeGrafter"/>
</dbReference>
<dbReference type="GO" id="GO:0071161">
    <property type="term" value="F:cyanophycin synthetase activity (L-arginine-adding)"/>
    <property type="evidence" value="ECO:0007669"/>
    <property type="project" value="UniProtKB-EC"/>
</dbReference>
<feature type="domain" description="ATP-grasp" evidence="2">
    <location>
        <begin position="80"/>
        <end position="327"/>
    </location>
</feature>
<dbReference type="GO" id="GO:0018169">
    <property type="term" value="F:ribosomal S6-glutamic acid ligase activity"/>
    <property type="evidence" value="ECO:0007669"/>
    <property type="project" value="TreeGrafter"/>
</dbReference>
<name>A0A0W8IJV4_9MICC</name>
<reference evidence="3" key="1">
    <citation type="submission" date="2015-12" db="EMBL/GenBank/DDBJ databases">
        <authorList>
            <person name="Shamseldin A."/>
            <person name="Moawad H."/>
            <person name="Abd El-Rahim W.M."/>
            <person name="Sadowsky M.J."/>
        </authorList>
    </citation>
    <scope>NUCLEOTIDE SEQUENCE [LARGE SCALE GENOMIC DNA]</scope>
    <source>
        <strain evidence="3">CD08_7</strain>
    </source>
</reference>
<dbReference type="RefSeq" id="WP_058887351.1">
    <property type="nucleotide sequence ID" value="NZ_BAAAKT010000001.1"/>
</dbReference>
<dbReference type="GO" id="GO:0009432">
    <property type="term" value="P:SOS response"/>
    <property type="evidence" value="ECO:0007669"/>
    <property type="project" value="TreeGrafter"/>
</dbReference>
<dbReference type="InterPro" id="IPR011761">
    <property type="entry name" value="ATP-grasp"/>
</dbReference>
<proteinExistence type="predicted"/>
<dbReference type="GO" id="GO:0046872">
    <property type="term" value="F:metal ion binding"/>
    <property type="evidence" value="ECO:0007669"/>
    <property type="project" value="InterPro"/>
</dbReference>
<accession>A0A0W8IJV4</accession>
<dbReference type="GO" id="GO:0005524">
    <property type="term" value="F:ATP binding"/>
    <property type="evidence" value="ECO:0007669"/>
    <property type="project" value="UniProtKB-UniRule"/>
</dbReference>